<organism evidence="8 9">
    <name type="scientific">Hyphomicrobium sulfonivorans</name>
    <dbReference type="NCBI Taxonomy" id="121290"/>
    <lineage>
        <taxon>Bacteria</taxon>
        <taxon>Pseudomonadati</taxon>
        <taxon>Pseudomonadota</taxon>
        <taxon>Alphaproteobacteria</taxon>
        <taxon>Hyphomicrobiales</taxon>
        <taxon>Hyphomicrobiaceae</taxon>
        <taxon>Hyphomicrobium</taxon>
    </lineage>
</organism>
<evidence type="ECO:0000256" key="4">
    <source>
        <dbReference type="ARBA" id="ARBA00023125"/>
    </source>
</evidence>
<dbReference type="GO" id="GO:0006310">
    <property type="term" value="P:DNA recombination"/>
    <property type="evidence" value="ECO:0007669"/>
    <property type="project" value="UniProtKB-KW"/>
</dbReference>
<name>A0A125NVS8_HYPSL</name>
<evidence type="ECO:0000256" key="2">
    <source>
        <dbReference type="ARBA" id="ARBA00011044"/>
    </source>
</evidence>
<dbReference type="PANTHER" id="PTHR30405:SF25">
    <property type="entry name" value="RNA-GUIDED DNA ENDONUCLEASE INSQ-RELATED"/>
    <property type="match status" value="1"/>
</dbReference>
<dbReference type="NCBIfam" id="TIGR01766">
    <property type="entry name" value="IS200/IS605 family accessory protein TnpB-like domain"/>
    <property type="match status" value="1"/>
</dbReference>
<evidence type="ECO:0000256" key="3">
    <source>
        <dbReference type="ARBA" id="ARBA00022578"/>
    </source>
</evidence>
<dbReference type="EMBL" id="LMTR01000028">
    <property type="protein sequence ID" value="KWT70784.1"/>
    <property type="molecule type" value="Genomic_DNA"/>
</dbReference>
<comment type="similarity">
    <text evidence="2">In the N-terminal section; belongs to the transposase 2 family.</text>
</comment>
<accession>A0A125NVS8</accession>
<gene>
    <name evidence="8" type="ORF">APY04_0845</name>
</gene>
<protein>
    <submittedName>
        <fullName evidence="8">Mobile element protein</fullName>
    </submittedName>
</protein>
<proteinExistence type="inferred from homology"/>
<dbReference type="PANTHER" id="PTHR30405">
    <property type="entry name" value="TRANSPOSASE"/>
    <property type="match status" value="1"/>
</dbReference>
<dbReference type="Pfam" id="PF07282">
    <property type="entry name" value="Cas12f1-like_TNB"/>
    <property type="match status" value="1"/>
</dbReference>
<dbReference type="PATRIC" id="fig|121290.4.peg.3543"/>
<feature type="domain" description="Cas12f1-like TNB" evidence="7">
    <location>
        <begin position="223"/>
        <end position="288"/>
    </location>
</feature>
<keyword evidence="4" id="KW-0238">DNA-binding</keyword>
<evidence type="ECO:0000259" key="7">
    <source>
        <dbReference type="Pfam" id="PF07282"/>
    </source>
</evidence>
<reference evidence="8 9" key="1">
    <citation type="submission" date="2015-10" db="EMBL/GenBank/DDBJ databases">
        <title>Transcriptomic analysis of a linuron degrading triple-species bacterial consortium.</title>
        <authorList>
            <person name="Albers P."/>
        </authorList>
    </citation>
    <scope>NUCLEOTIDE SEQUENCE [LARGE SCALE GENOMIC DNA]</scope>
    <source>
        <strain evidence="8 9">WDL6</strain>
    </source>
</reference>
<comment type="similarity">
    <text evidence="1">In the C-terminal section; belongs to the transposase 35 family.</text>
</comment>
<dbReference type="InterPro" id="IPR010095">
    <property type="entry name" value="Cas12f1-like_TNB"/>
</dbReference>
<keyword evidence="9" id="KW-1185">Reference proteome</keyword>
<evidence type="ECO:0000256" key="1">
    <source>
        <dbReference type="ARBA" id="ARBA00008761"/>
    </source>
</evidence>
<dbReference type="InterPro" id="IPR001959">
    <property type="entry name" value="Transposase"/>
</dbReference>
<keyword evidence="3" id="KW-0815">Transposition</keyword>
<dbReference type="GO" id="GO:0032196">
    <property type="term" value="P:transposition"/>
    <property type="evidence" value="ECO:0007669"/>
    <property type="project" value="UniProtKB-KW"/>
</dbReference>
<dbReference type="GO" id="GO:0003677">
    <property type="term" value="F:DNA binding"/>
    <property type="evidence" value="ECO:0007669"/>
    <property type="project" value="UniProtKB-KW"/>
</dbReference>
<dbReference type="Pfam" id="PF01385">
    <property type="entry name" value="OrfB_IS605"/>
    <property type="match status" value="1"/>
</dbReference>
<evidence type="ECO:0000256" key="5">
    <source>
        <dbReference type="ARBA" id="ARBA00023172"/>
    </source>
</evidence>
<dbReference type="NCBIfam" id="NF040570">
    <property type="entry name" value="guided_TnpB"/>
    <property type="match status" value="1"/>
</dbReference>
<evidence type="ECO:0000259" key="6">
    <source>
        <dbReference type="Pfam" id="PF01385"/>
    </source>
</evidence>
<evidence type="ECO:0000313" key="9">
    <source>
        <dbReference type="Proteomes" id="UP000059074"/>
    </source>
</evidence>
<sequence>MPLCVQRWTLRRLDDAYKAFLRRLKARTGKAGFPRFRGKGCWGSFGFNEFSGIRFDGKRFRFRGVPGGLRVHLHRELPKGKICSCVFTRDAKGWSVCLQVRVEAQEKRSVSTSVGIDLGIKVFAYQSDGVILPNPRVARKAERRMRIRQRALARCKRGSNRRRKVKAELSRLHRKITNTRSTWLHQQSARIANSYDLIAAEDLNVKGMAKHPTLARSIHDASWGKFISMLSYKAERAGSTFITVNPRNTSQRCSGCGEIVPKTLAVRTHSCPSCGLVIDRDHNASLNILQAVVGLGQPNVADYGKRAARNLNEATN</sequence>
<evidence type="ECO:0000313" key="8">
    <source>
        <dbReference type="EMBL" id="KWT70784.1"/>
    </source>
</evidence>
<comment type="caution">
    <text evidence="8">The sequence shown here is derived from an EMBL/GenBank/DDBJ whole genome shotgun (WGS) entry which is preliminary data.</text>
</comment>
<keyword evidence="5" id="KW-0233">DNA recombination</keyword>
<dbReference type="Proteomes" id="UP000059074">
    <property type="component" value="Unassembled WGS sequence"/>
</dbReference>
<dbReference type="AlphaFoldDB" id="A0A125NVS8"/>
<dbReference type="InterPro" id="IPR051399">
    <property type="entry name" value="RNA-guided_DNA_endo/Transpos"/>
</dbReference>
<feature type="domain" description="Probable transposase IS891/IS1136/IS1341" evidence="6">
    <location>
        <begin position="98"/>
        <end position="210"/>
    </location>
</feature>